<evidence type="ECO:0000256" key="1">
    <source>
        <dbReference type="SAM" id="MobiDB-lite"/>
    </source>
</evidence>
<dbReference type="Proteomes" id="UP001176941">
    <property type="component" value="Chromosome 22"/>
</dbReference>
<protein>
    <submittedName>
        <fullName evidence="2">Uncharacterized protein</fullName>
    </submittedName>
</protein>
<evidence type="ECO:0000313" key="2">
    <source>
        <dbReference type="EMBL" id="CAI9164018.1"/>
    </source>
</evidence>
<proteinExistence type="predicted"/>
<reference evidence="2" key="1">
    <citation type="submission" date="2023-04" db="EMBL/GenBank/DDBJ databases">
        <authorList>
            <consortium name="ELIXIR-Norway"/>
        </authorList>
    </citation>
    <scope>NUCLEOTIDE SEQUENCE [LARGE SCALE GENOMIC DNA]</scope>
</reference>
<feature type="region of interest" description="Disordered" evidence="1">
    <location>
        <begin position="122"/>
        <end position="154"/>
    </location>
</feature>
<feature type="compositionally biased region" description="Acidic residues" evidence="1">
    <location>
        <begin position="138"/>
        <end position="147"/>
    </location>
</feature>
<dbReference type="EMBL" id="OX459958">
    <property type="protein sequence ID" value="CAI9164018.1"/>
    <property type="molecule type" value="Genomic_DNA"/>
</dbReference>
<organism evidence="2 3">
    <name type="scientific">Rangifer tarandus platyrhynchus</name>
    <name type="common">Svalbard reindeer</name>
    <dbReference type="NCBI Taxonomy" id="3082113"/>
    <lineage>
        <taxon>Eukaryota</taxon>
        <taxon>Metazoa</taxon>
        <taxon>Chordata</taxon>
        <taxon>Craniata</taxon>
        <taxon>Vertebrata</taxon>
        <taxon>Euteleostomi</taxon>
        <taxon>Mammalia</taxon>
        <taxon>Eutheria</taxon>
        <taxon>Laurasiatheria</taxon>
        <taxon>Artiodactyla</taxon>
        <taxon>Ruminantia</taxon>
        <taxon>Pecora</taxon>
        <taxon>Cervidae</taxon>
        <taxon>Odocoileinae</taxon>
        <taxon>Rangifer</taxon>
    </lineage>
</organism>
<gene>
    <name evidence="2" type="ORF">MRATA1EN1_LOCUS12980</name>
</gene>
<name>A0ABN8YR21_RANTA</name>
<sequence length="154" mass="18374">MQRHGRYRFDPWVRKIPWRRKWQPTPGFLPGETHGQRRLEGYSPWGRKESDTTEYERDVFHLFYNRGPSVMWALKPKQTMEKRLALLKKIFGEMWEAKQTEIMMYLCKVLLSVPALLLPPPPLRQQEPPLHPQPTTCEDSEDEDLYDDPLPLND</sequence>
<accession>A0ABN8YR21</accession>
<evidence type="ECO:0000313" key="3">
    <source>
        <dbReference type="Proteomes" id="UP001176941"/>
    </source>
</evidence>
<keyword evidence="3" id="KW-1185">Reference proteome</keyword>